<dbReference type="InterPro" id="IPR027417">
    <property type="entry name" value="P-loop_NTPase"/>
</dbReference>
<comment type="similarity">
    <text evidence="1">Belongs to the CpsD/CapB family.</text>
</comment>
<comment type="caution">
    <text evidence="12">The sequence shown here is derived from an EMBL/GenBank/DDBJ whole genome shotgun (WGS) entry which is preliminary data.</text>
</comment>
<dbReference type="InterPro" id="IPR005702">
    <property type="entry name" value="Wzc-like_C"/>
</dbReference>
<evidence type="ECO:0000256" key="5">
    <source>
        <dbReference type="ARBA" id="ARBA00022777"/>
    </source>
</evidence>
<protein>
    <recommendedName>
        <fullName evidence="2">non-specific protein-tyrosine kinase</fullName>
        <ecNumber evidence="2">2.7.10.2</ecNumber>
    </recommendedName>
</protein>
<dbReference type="PANTHER" id="PTHR32309:SF13">
    <property type="entry name" value="FERRIC ENTEROBACTIN TRANSPORT PROTEIN FEPE"/>
    <property type="match status" value="1"/>
</dbReference>
<reference evidence="12 13" key="1">
    <citation type="submission" date="2020-11" db="EMBL/GenBank/DDBJ databases">
        <title>Arthrobacter antarcticus sp. nov., isolated from Antarctic Soil.</title>
        <authorList>
            <person name="Li J."/>
        </authorList>
    </citation>
    <scope>NUCLEOTIDE SEQUENCE [LARGE SCALE GENOMIC DNA]</scope>
    <source>
        <strain evidence="12 13">Z1-20</strain>
    </source>
</reference>
<evidence type="ECO:0000256" key="4">
    <source>
        <dbReference type="ARBA" id="ARBA00022741"/>
    </source>
</evidence>
<gene>
    <name evidence="12" type="ORF">IV500_02680</name>
</gene>
<keyword evidence="13" id="KW-1185">Reference proteome</keyword>
<dbReference type="EMBL" id="JADNYM010000003">
    <property type="protein sequence ID" value="MBG0738336.1"/>
    <property type="molecule type" value="Genomic_DNA"/>
</dbReference>
<dbReference type="SUPFAM" id="SSF52540">
    <property type="entry name" value="P-loop containing nucleoside triphosphate hydrolases"/>
    <property type="match status" value="1"/>
</dbReference>
<dbReference type="InterPro" id="IPR050445">
    <property type="entry name" value="Bact_polysacc_biosynth/exp"/>
</dbReference>
<dbReference type="Proteomes" id="UP000655366">
    <property type="component" value="Unassembled WGS sequence"/>
</dbReference>
<comment type="catalytic activity">
    <reaction evidence="8">
        <text>L-tyrosyl-[protein] + ATP = O-phospho-L-tyrosyl-[protein] + ADP + H(+)</text>
        <dbReference type="Rhea" id="RHEA:10596"/>
        <dbReference type="Rhea" id="RHEA-COMP:10136"/>
        <dbReference type="Rhea" id="RHEA-COMP:20101"/>
        <dbReference type="ChEBI" id="CHEBI:15378"/>
        <dbReference type="ChEBI" id="CHEBI:30616"/>
        <dbReference type="ChEBI" id="CHEBI:46858"/>
        <dbReference type="ChEBI" id="CHEBI:61978"/>
        <dbReference type="ChEBI" id="CHEBI:456216"/>
        <dbReference type="EC" id="2.7.10.2"/>
    </reaction>
</comment>
<evidence type="ECO:0000256" key="9">
    <source>
        <dbReference type="SAM" id="MobiDB-lite"/>
    </source>
</evidence>
<feature type="compositionally biased region" description="Low complexity" evidence="9">
    <location>
        <begin position="449"/>
        <end position="466"/>
    </location>
</feature>
<dbReference type="Pfam" id="PF13614">
    <property type="entry name" value="AAA_31"/>
    <property type="match status" value="1"/>
</dbReference>
<evidence type="ECO:0000256" key="8">
    <source>
        <dbReference type="ARBA" id="ARBA00051245"/>
    </source>
</evidence>
<evidence type="ECO:0000256" key="7">
    <source>
        <dbReference type="ARBA" id="ARBA00023137"/>
    </source>
</evidence>
<dbReference type="PANTHER" id="PTHR32309">
    <property type="entry name" value="TYROSINE-PROTEIN KINASE"/>
    <property type="match status" value="1"/>
</dbReference>
<keyword evidence="6" id="KW-0067">ATP-binding</keyword>
<keyword evidence="4" id="KW-0547">Nucleotide-binding</keyword>
<evidence type="ECO:0000256" key="6">
    <source>
        <dbReference type="ARBA" id="ARBA00022840"/>
    </source>
</evidence>
<keyword evidence="5" id="KW-0418">Kinase</keyword>
<keyword evidence="10" id="KW-0472">Membrane</keyword>
<organism evidence="12 13">
    <name type="scientific">Arthrobacter terrae</name>
    <dbReference type="NCBI Taxonomy" id="2935737"/>
    <lineage>
        <taxon>Bacteria</taxon>
        <taxon>Bacillati</taxon>
        <taxon>Actinomycetota</taxon>
        <taxon>Actinomycetes</taxon>
        <taxon>Micrococcales</taxon>
        <taxon>Micrococcaceae</taxon>
        <taxon>Arthrobacter</taxon>
    </lineage>
</organism>
<dbReference type="EC" id="2.7.10.2" evidence="2"/>
<keyword evidence="7" id="KW-0829">Tyrosine-protein kinase</keyword>
<dbReference type="GO" id="GO:0004715">
    <property type="term" value="F:non-membrane spanning protein tyrosine kinase activity"/>
    <property type="evidence" value="ECO:0007669"/>
    <property type="project" value="UniProtKB-EC"/>
</dbReference>
<dbReference type="Gene3D" id="3.40.50.300">
    <property type="entry name" value="P-loop containing nucleotide triphosphate hydrolases"/>
    <property type="match status" value="1"/>
</dbReference>
<evidence type="ECO:0000256" key="3">
    <source>
        <dbReference type="ARBA" id="ARBA00022679"/>
    </source>
</evidence>
<keyword evidence="10" id="KW-0812">Transmembrane</keyword>
<dbReference type="GO" id="GO:0005886">
    <property type="term" value="C:plasma membrane"/>
    <property type="evidence" value="ECO:0007669"/>
    <property type="project" value="TreeGrafter"/>
</dbReference>
<keyword evidence="3 12" id="KW-0808">Transferase</keyword>
<sequence length="479" mass="49968">MKYRNFLRSVRNGWWIVLVSVLVGVVVASVVNVATVPVYQSTVKFYVIAGTATGQSALQADALARQRIVGYASLLTSERVVEQVTKASGVTETVPEVADMISAFGDANTLILTVNVRSEKENDAYAIASALATNFNRMVNDLEATGNVFGAGSILNVVGGPTRDNNPVSPKEKLNTGLGLLLGLAVGVGILIARSRADKSLRVTDDVEAETGVKVLATIPAEKPTGSRLDVFGQWGGPLLLEAARNLRTNLHFMPGADALRVIAVTSAAAGEGKSTVAVNLARSCAEAGYRSLLVEADLQHPRLAADLGLTNDEGLAGLLQQSAELATAIRPTSQHGLFVLPAGRAGGSASELLSNTAMEAVMIQLREAYDVVILDTAPLMPFADARIVSALSDGVVVVTRFAQSSPAGVRDGLNCLALVHAKVLGIVFNALPVQRLPHRGRRRSSHTGVSRAAVSASAAEDGAGSNQAAAPQNARVES</sequence>
<feature type="region of interest" description="Disordered" evidence="9">
    <location>
        <begin position="439"/>
        <end position="479"/>
    </location>
</feature>
<accession>A0A931CLZ6</accession>
<dbReference type="CDD" id="cd05387">
    <property type="entry name" value="BY-kinase"/>
    <property type="match status" value="1"/>
</dbReference>
<feature type="transmembrane region" description="Helical" evidence="10">
    <location>
        <begin position="12"/>
        <end position="34"/>
    </location>
</feature>
<name>A0A931CLZ6_9MICC</name>
<dbReference type="GO" id="GO:0005524">
    <property type="term" value="F:ATP binding"/>
    <property type="evidence" value="ECO:0007669"/>
    <property type="project" value="UniProtKB-KW"/>
</dbReference>
<dbReference type="AlphaFoldDB" id="A0A931CLZ6"/>
<proteinExistence type="inferred from homology"/>
<evidence type="ECO:0000256" key="1">
    <source>
        <dbReference type="ARBA" id="ARBA00007316"/>
    </source>
</evidence>
<evidence type="ECO:0000313" key="12">
    <source>
        <dbReference type="EMBL" id="MBG0738336.1"/>
    </source>
</evidence>
<evidence type="ECO:0000256" key="10">
    <source>
        <dbReference type="SAM" id="Phobius"/>
    </source>
</evidence>
<feature type="domain" description="AAA" evidence="11">
    <location>
        <begin position="261"/>
        <end position="422"/>
    </location>
</feature>
<evidence type="ECO:0000259" key="11">
    <source>
        <dbReference type="Pfam" id="PF13614"/>
    </source>
</evidence>
<keyword evidence="10" id="KW-1133">Transmembrane helix</keyword>
<evidence type="ECO:0000313" key="13">
    <source>
        <dbReference type="Proteomes" id="UP000655366"/>
    </source>
</evidence>
<dbReference type="NCBIfam" id="TIGR01007">
    <property type="entry name" value="eps_fam"/>
    <property type="match status" value="1"/>
</dbReference>
<dbReference type="InterPro" id="IPR025669">
    <property type="entry name" value="AAA_dom"/>
</dbReference>
<evidence type="ECO:0000256" key="2">
    <source>
        <dbReference type="ARBA" id="ARBA00011903"/>
    </source>
</evidence>
<dbReference type="RefSeq" id="WP_196395283.1">
    <property type="nucleotide sequence ID" value="NZ_JADNYM010000003.1"/>
</dbReference>